<feature type="transmembrane region" description="Helical" evidence="6">
    <location>
        <begin position="35"/>
        <end position="56"/>
    </location>
</feature>
<dbReference type="InterPro" id="IPR051856">
    <property type="entry name" value="CSR-E3_Ligase_Protein"/>
</dbReference>
<sequence length="706" mass="82597">MHQCRNIRNFTARLGKPIYCLVYGRDNEDVIKIKIIRGVISFFLGMLLSYLLWLLVSLSFDFRQLFRHYVPDLPLLYMYLIINATIFALSRNMRAITLLIFVALMGKTGRSYLRALAFAMIIAGPIDNLVRNAGEVARVFSCTTILTYNLTKTRVDLMAKPFTNTLQHMKQDVEEIQDNFKELQAILSELKYNVEHVDAAMEPASNKSNITLMQPLPQPAQAQARFVRNMSKRCKQQLNSGHRVCQQVFRQGYRKCATNFPSWLAQAICWPYRIDIICKINLFGNPDKVCNASKVVPADFGDNYVQLLSTERQLYGNSSGLEISYKLQNASAAKAQLRSAQQTQRQFTEDFQRRKRIFQFVMKLLEKLLCFFILRVIWSSLRYFALYRGNVEFDNNYLTDYFKHLDARMRQANKPVVLPLHNYERKRYVDVAQLCSRSGVECSSLIYNLLQLLLELFTSCLFLLLDVMVVRLMRIIRSRSLITYKQEGEHEIRFSINGTGLMARLLRTTMRNFNIHERVSTSLSNEECLPVAHALPSSFYAKLCLLYLLILLLIWKSTTLLRLRPFICSYFYYKREKQRILFLYNSIRRERLSMLHSLRRMGELNLAARRIEHKLNICLRLRLGFPGSFGWLQRFRCARRLCLICSVLEVDGFFICFLCSLAYCQECCTLIRNICIQCEYEIRRSSADENHSDETSVELYSYRKEK</sequence>
<evidence type="ECO:0000256" key="4">
    <source>
        <dbReference type="ARBA" id="ARBA00023136"/>
    </source>
</evidence>
<feature type="domain" description="Dendritic cell-specific transmembrane protein-like" evidence="7">
    <location>
        <begin position="393"/>
        <end position="584"/>
    </location>
</feature>
<evidence type="ECO:0000256" key="3">
    <source>
        <dbReference type="ARBA" id="ARBA00022989"/>
    </source>
</evidence>
<dbReference type="InterPro" id="IPR012858">
    <property type="entry name" value="DC_STAMP-like"/>
</dbReference>
<keyword evidence="9" id="KW-1185">Reference proteome</keyword>
<keyword evidence="3 6" id="KW-1133">Transmembrane helix</keyword>
<gene>
    <name evidence="8" type="ORF">Dbus_chr3Lg1723</name>
</gene>
<dbReference type="EMBL" id="CP012525">
    <property type="protein sequence ID" value="ALC44557.1"/>
    <property type="molecule type" value="Genomic_DNA"/>
</dbReference>
<dbReference type="OMA" id="EHEVRFN"/>
<organism evidence="8 9">
    <name type="scientific">Drosophila busckii</name>
    <name type="common">Fruit fly</name>
    <dbReference type="NCBI Taxonomy" id="30019"/>
    <lineage>
        <taxon>Eukaryota</taxon>
        <taxon>Metazoa</taxon>
        <taxon>Ecdysozoa</taxon>
        <taxon>Arthropoda</taxon>
        <taxon>Hexapoda</taxon>
        <taxon>Insecta</taxon>
        <taxon>Pterygota</taxon>
        <taxon>Neoptera</taxon>
        <taxon>Endopterygota</taxon>
        <taxon>Diptera</taxon>
        <taxon>Brachycera</taxon>
        <taxon>Muscomorpha</taxon>
        <taxon>Ephydroidea</taxon>
        <taxon>Drosophilidae</taxon>
        <taxon>Drosophila</taxon>
    </lineage>
</organism>
<keyword evidence="4 6" id="KW-0472">Membrane</keyword>
<dbReference type="Pfam" id="PF07782">
    <property type="entry name" value="DC_STAMP"/>
    <property type="match status" value="1"/>
</dbReference>
<name>A0A0M4F133_DROBS</name>
<protein>
    <submittedName>
        <fullName evidence="8">Snky</fullName>
    </submittedName>
</protein>
<evidence type="ECO:0000256" key="1">
    <source>
        <dbReference type="ARBA" id="ARBA00004141"/>
    </source>
</evidence>
<accession>A0A0M4F133</accession>
<evidence type="ECO:0000259" key="7">
    <source>
        <dbReference type="Pfam" id="PF07782"/>
    </source>
</evidence>
<dbReference type="OrthoDB" id="5985669at2759"/>
<keyword evidence="5" id="KW-0175">Coiled coil</keyword>
<dbReference type="Proteomes" id="UP000494163">
    <property type="component" value="Chromosome 3L"/>
</dbReference>
<evidence type="ECO:0000313" key="9">
    <source>
        <dbReference type="Proteomes" id="UP000494163"/>
    </source>
</evidence>
<dbReference type="AlphaFoldDB" id="A0A0M4F133"/>
<evidence type="ECO:0000256" key="6">
    <source>
        <dbReference type="SAM" id="Phobius"/>
    </source>
</evidence>
<proteinExistence type="predicted"/>
<dbReference type="GO" id="GO:0016020">
    <property type="term" value="C:membrane"/>
    <property type="evidence" value="ECO:0007669"/>
    <property type="project" value="UniProtKB-SubCell"/>
</dbReference>
<dbReference type="PANTHER" id="PTHR21041">
    <property type="entry name" value="DENDRITIC CELL-SPECIFIC TRANSMEMBRANE PROTEIN"/>
    <property type="match status" value="1"/>
</dbReference>
<dbReference type="PANTHER" id="PTHR21041:SF17">
    <property type="entry name" value="E3 UBIQUITIN-PROTEIN LIGASE DCST1"/>
    <property type="match status" value="1"/>
</dbReference>
<evidence type="ECO:0000313" key="8">
    <source>
        <dbReference type="EMBL" id="ALC44557.1"/>
    </source>
</evidence>
<feature type="coiled-coil region" evidence="5">
    <location>
        <begin position="166"/>
        <end position="193"/>
    </location>
</feature>
<keyword evidence="2 6" id="KW-0812">Transmembrane</keyword>
<dbReference type="STRING" id="30019.A0A0M4F133"/>
<evidence type="ECO:0000256" key="2">
    <source>
        <dbReference type="ARBA" id="ARBA00022692"/>
    </source>
</evidence>
<feature type="transmembrane region" description="Helical" evidence="6">
    <location>
        <begin position="76"/>
        <end position="104"/>
    </location>
</feature>
<reference evidence="8 9" key="1">
    <citation type="submission" date="2015-08" db="EMBL/GenBank/DDBJ databases">
        <title>Ancestral chromatin configuration constrains chromatin evolution on differentiating sex chromosomes in Drosophila.</title>
        <authorList>
            <person name="Zhou Q."/>
            <person name="Bachtrog D."/>
        </authorList>
    </citation>
    <scope>NUCLEOTIDE SEQUENCE [LARGE SCALE GENOMIC DNA]</scope>
    <source>
        <tissue evidence="8">Whole larvae</tissue>
    </source>
</reference>
<comment type="subcellular location">
    <subcellularLocation>
        <location evidence="1">Membrane</location>
        <topology evidence="1">Multi-pass membrane protein</topology>
    </subcellularLocation>
</comment>
<evidence type="ECO:0000256" key="5">
    <source>
        <dbReference type="SAM" id="Coils"/>
    </source>
</evidence>